<dbReference type="InterPro" id="IPR006440">
    <property type="entry name" value="Doc"/>
</dbReference>
<evidence type="ECO:0000313" key="2">
    <source>
        <dbReference type="EMBL" id="RUS94786.1"/>
    </source>
</evidence>
<dbReference type="Gene3D" id="1.20.120.1870">
    <property type="entry name" value="Fic/DOC protein, Fido domain"/>
    <property type="match status" value="1"/>
</dbReference>
<dbReference type="Pfam" id="PF02661">
    <property type="entry name" value="Fic"/>
    <property type="match status" value="1"/>
</dbReference>
<keyword evidence="3" id="KW-1185">Reference proteome</keyword>
<evidence type="ECO:0000313" key="3">
    <source>
        <dbReference type="Proteomes" id="UP000276103"/>
    </source>
</evidence>
<dbReference type="SUPFAM" id="SSF140931">
    <property type="entry name" value="Fic-like"/>
    <property type="match status" value="1"/>
</dbReference>
<dbReference type="PANTHER" id="PTHR39426">
    <property type="entry name" value="HOMOLOGY TO DEATH-ON-CURING PROTEIN OF PHAGE P1"/>
    <property type="match status" value="1"/>
</dbReference>
<protein>
    <submittedName>
        <fullName evidence="2">Death-on-curing protein</fullName>
    </submittedName>
</protein>
<gene>
    <name evidence="2" type="primary">doc</name>
    <name evidence="2" type="ORF">DSM107003_34630</name>
</gene>
<dbReference type="AlphaFoldDB" id="A0A433ULP4"/>
<dbReference type="GO" id="GO:0016301">
    <property type="term" value="F:kinase activity"/>
    <property type="evidence" value="ECO:0007669"/>
    <property type="project" value="InterPro"/>
</dbReference>
<dbReference type="InterPro" id="IPR036597">
    <property type="entry name" value="Fido-like_dom_sf"/>
</dbReference>
<dbReference type="EMBL" id="RSCM01000012">
    <property type="protein sequence ID" value="RUS94786.1"/>
    <property type="molecule type" value="Genomic_DNA"/>
</dbReference>
<comment type="caution">
    <text evidence="2">The sequence shown here is derived from an EMBL/GenBank/DDBJ whole genome shotgun (WGS) entry which is preliminary data.</text>
</comment>
<dbReference type="Proteomes" id="UP000276103">
    <property type="component" value="Unassembled WGS sequence"/>
</dbReference>
<dbReference type="PANTHER" id="PTHR39426:SF1">
    <property type="entry name" value="HOMOLOGY TO DEATH-ON-CURING PROTEIN OF PHAGE P1"/>
    <property type="match status" value="1"/>
</dbReference>
<reference evidence="2 3" key="1">
    <citation type="journal article" date="2019" name="Genome Biol. Evol.">
        <title>Day and night: Metabolic profiles and evolutionary relationships of six axenic non-marine cyanobacteria.</title>
        <authorList>
            <person name="Will S.E."/>
            <person name="Henke P."/>
            <person name="Boedeker C."/>
            <person name="Huang S."/>
            <person name="Brinkmann H."/>
            <person name="Rohde M."/>
            <person name="Jarek M."/>
            <person name="Friedl T."/>
            <person name="Seufert S."/>
            <person name="Schumacher M."/>
            <person name="Overmann J."/>
            <person name="Neumann-Schaal M."/>
            <person name="Petersen J."/>
        </authorList>
    </citation>
    <scope>NUCLEOTIDE SEQUENCE [LARGE SCALE GENOMIC DNA]</scope>
    <source>
        <strain evidence="2 3">SAG 1403-4b</strain>
    </source>
</reference>
<dbReference type="InterPro" id="IPR053737">
    <property type="entry name" value="Type_II_TA_Toxin"/>
</dbReference>
<accession>A0A433ULP4</accession>
<name>A0A433ULP4_ANAVA</name>
<proteinExistence type="predicted"/>
<sequence length="136" mass="15527">MCIENLHSPKFIEKEDVLSIHHKQIDLYGGSYGIRDEGLLESAIYQPQASFGGEFLHPTIVEQAAAYLFHINKNHAFVDGNKPTAFDVMVTFLNINDYELNMTPEEAYQLTMQVANDKVSKDELIEILRDCIVEMF</sequence>
<feature type="domain" description="Fido" evidence="1">
    <location>
        <begin position="12"/>
        <end position="130"/>
    </location>
</feature>
<evidence type="ECO:0000259" key="1">
    <source>
        <dbReference type="PROSITE" id="PS51459"/>
    </source>
</evidence>
<dbReference type="PIRSF" id="PIRSF018297">
    <property type="entry name" value="Doc"/>
    <property type="match status" value="1"/>
</dbReference>
<organism evidence="2 3">
    <name type="scientific">Trichormus variabilis SAG 1403-4b</name>
    <dbReference type="NCBI Taxonomy" id="447716"/>
    <lineage>
        <taxon>Bacteria</taxon>
        <taxon>Bacillati</taxon>
        <taxon>Cyanobacteriota</taxon>
        <taxon>Cyanophyceae</taxon>
        <taxon>Nostocales</taxon>
        <taxon>Nostocaceae</taxon>
        <taxon>Trichormus</taxon>
    </lineage>
</organism>
<dbReference type="NCBIfam" id="TIGR01550">
    <property type="entry name" value="DOC_P1"/>
    <property type="match status" value="1"/>
</dbReference>
<dbReference type="PROSITE" id="PS51459">
    <property type="entry name" value="FIDO"/>
    <property type="match status" value="1"/>
</dbReference>
<dbReference type="InterPro" id="IPR003812">
    <property type="entry name" value="Fido"/>
</dbReference>